<dbReference type="PROSITE" id="PS51257">
    <property type="entry name" value="PROKAR_LIPOPROTEIN"/>
    <property type="match status" value="1"/>
</dbReference>
<reference evidence="1" key="1">
    <citation type="submission" date="2022-06" db="EMBL/GenBank/DDBJ databases">
        <title>Draft genome sequences of Pragia fontium str. JCM24417.</title>
        <authorList>
            <person name="Wakabayashi Y."/>
            <person name="Kojima K."/>
        </authorList>
    </citation>
    <scope>NUCLEOTIDE SEQUENCE</scope>
    <source>
        <strain evidence="1">JCM 24417</strain>
    </source>
</reference>
<name>A0ABQ5LGR7_9GAMM</name>
<accession>A0ABQ5LGR7</accession>
<dbReference type="RefSeq" id="WP_074820871.1">
    <property type="nucleotide sequence ID" value="NZ_BRLJ01000001.1"/>
</dbReference>
<keyword evidence="2" id="KW-1185">Reference proteome</keyword>
<dbReference type="Proteomes" id="UP001059610">
    <property type="component" value="Unassembled WGS sequence"/>
</dbReference>
<evidence type="ECO:0000313" key="2">
    <source>
        <dbReference type="Proteomes" id="UP001059610"/>
    </source>
</evidence>
<sequence>MKIKSKLQCLLIIPITFTLISCEDSREEKAIAAAKRLSVHESSKPRFRNVIFIQTPSDDKNPDSLKGNVCGEVKFNDPTGTYTDFTRFFIEISTYENGERSIASGLDFEPKDSRSCKSCFEQSWQSMCISK</sequence>
<organism evidence="1 2">
    <name type="scientific">Pragia fontium</name>
    <dbReference type="NCBI Taxonomy" id="82985"/>
    <lineage>
        <taxon>Bacteria</taxon>
        <taxon>Pseudomonadati</taxon>
        <taxon>Pseudomonadota</taxon>
        <taxon>Gammaproteobacteria</taxon>
        <taxon>Enterobacterales</taxon>
        <taxon>Budviciaceae</taxon>
        <taxon>Pragia</taxon>
    </lineage>
</organism>
<dbReference type="EMBL" id="BRLJ01000001">
    <property type="protein sequence ID" value="GKX62156.1"/>
    <property type="molecule type" value="Genomic_DNA"/>
</dbReference>
<proteinExistence type="predicted"/>
<gene>
    <name evidence="1" type="ORF">SOASR032_07250</name>
</gene>
<evidence type="ECO:0000313" key="1">
    <source>
        <dbReference type="EMBL" id="GKX62156.1"/>
    </source>
</evidence>
<protein>
    <recommendedName>
        <fullName evidence="3">Lipoprotein</fullName>
    </recommendedName>
</protein>
<evidence type="ECO:0008006" key="3">
    <source>
        <dbReference type="Google" id="ProtNLM"/>
    </source>
</evidence>
<comment type="caution">
    <text evidence="1">The sequence shown here is derived from an EMBL/GenBank/DDBJ whole genome shotgun (WGS) entry which is preliminary data.</text>
</comment>